<feature type="region of interest" description="Disordered" evidence="1">
    <location>
        <begin position="380"/>
        <end position="408"/>
    </location>
</feature>
<dbReference type="GO" id="GO:0005886">
    <property type="term" value="C:plasma membrane"/>
    <property type="evidence" value="ECO:0007669"/>
    <property type="project" value="TreeGrafter"/>
</dbReference>
<dbReference type="InterPro" id="IPR051276">
    <property type="entry name" value="Saccharopine_DH-like_oxidrdct"/>
</dbReference>
<dbReference type="InterPro" id="IPR036291">
    <property type="entry name" value="NAD(P)-bd_dom_sf"/>
</dbReference>
<evidence type="ECO:0000313" key="3">
    <source>
        <dbReference type="Proteomes" id="UP000275078"/>
    </source>
</evidence>
<protein>
    <submittedName>
        <fullName evidence="2">Uncharacterized protein</fullName>
    </submittedName>
</protein>
<organism evidence="2 3">
    <name type="scientific">Ascobolus immersus RN42</name>
    <dbReference type="NCBI Taxonomy" id="1160509"/>
    <lineage>
        <taxon>Eukaryota</taxon>
        <taxon>Fungi</taxon>
        <taxon>Dikarya</taxon>
        <taxon>Ascomycota</taxon>
        <taxon>Pezizomycotina</taxon>
        <taxon>Pezizomycetes</taxon>
        <taxon>Pezizales</taxon>
        <taxon>Ascobolaceae</taxon>
        <taxon>Ascobolus</taxon>
    </lineage>
</organism>
<reference evidence="2 3" key="1">
    <citation type="journal article" date="2018" name="Nat. Ecol. Evol.">
        <title>Pezizomycetes genomes reveal the molecular basis of ectomycorrhizal truffle lifestyle.</title>
        <authorList>
            <person name="Murat C."/>
            <person name="Payen T."/>
            <person name="Noel B."/>
            <person name="Kuo A."/>
            <person name="Morin E."/>
            <person name="Chen J."/>
            <person name="Kohler A."/>
            <person name="Krizsan K."/>
            <person name="Balestrini R."/>
            <person name="Da Silva C."/>
            <person name="Montanini B."/>
            <person name="Hainaut M."/>
            <person name="Levati E."/>
            <person name="Barry K.W."/>
            <person name="Belfiori B."/>
            <person name="Cichocki N."/>
            <person name="Clum A."/>
            <person name="Dockter R.B."/>
            <person name="Fauchery L."/>
            <person name="Guy J."/>
            <person name="Iotti M."/>
            <person name="Le Tacon F."/>
            <person name="Lindquist E.A."/>
            <person name="Lipzen A."/>
            <person name="Malagnac F."/>
            <person name="Mello A."/>
            <person name="Molinier V."/>
            <person name="Miyauchi S."/>
            <person name="Poulain J."/>
            <person name="Riccioni C."/>
            <person name="Rubini A."/>
            <person name="Sitrit Y."/>
            <person name="Splivallo R."/>
            <person name="Traeger S."/>
            <person name="Wang M."/>
            <person name="Zifcakova L."/>
            <person name="Wipf D."/>
            <person name="Zambonelli A."/>
            <person name="Paolocci F."/>
            <person name="Nowrousian M."/>
            <person name="Ottonello S."/>
            <person name="Baldrian P."/>
            <person name="Spatafora J.W."/>
            <person name="Henrissat B."/>
            <person name="Nagy L.G."/>
            <person name="Aury J.M."/>
            <person name="Wincker P."/>
            <person name="Grigoriev I.V."/>
            <person name="Bonfante P."/>
            <person name="Martin F.M."/>
        </authorList>
    </citation>
    <scope>NUCLEOTIDE SEQUENCE [LARGE SCALE GENOMIC DNA]</scope>
    <source>
        <strain evidence="2 3">RN42</strain>
    </source>
</reference>
<feature type="region of interest" description="Disordered" evidence="1">
    <location>
        <begin position="547"/>
        <end position="567"/>
    </location>
</feature>
<gene>
    <name evidence="2" type="ORF">BJ508DRAFT_323423</name>
</gene>
<dbReference type="SUPFAM" id="SSF51735">
    <property type="entry name" value="NAD(P)-binding Rossmann-fold domains"/>
    <property type="match status" value="1"/>
</dbReference>
<proteinExistence type="predicted"/>
<evidence type="ECO:0000313" key="2">
    <source>
        <dbReference type="EMBL" id="RPA84506.1"/>
    </source>
</evidence>
<accession>A0A3N4IFW1</accession>
<evidence type="ECO:0000256" key="1">
    <source>
        <dbReference type="SAM" id="MobiDB-lite"/>
    </source>
</evidence>
<keyword evidence="3" id="KW-1185">Reference proteome</keyword>
<dbReference type="Gene3D" id="3.40.50.720">
    <property type="entry name" value="NAD(P)-binding Rossmann-like Domain"/>
    <property type="match status" value="1"/>
</dbReference>
<feature type="compositionally biased region" description="Basic and acidic residues" evidence="1">
    <location>
        <begin position="547"/>
        <end position="557"/>
    </location>
</feature>
<dbReference type="OrthoDB" id="10268090at2759"/>
<dbReference type="GO" id="GO:0005811">
    <property type="term" value="C:lipid droplet"/>
    <property type="evidence" value="ECO:0007669"/>
    <property type="project" value="TreeGrafter"/>
</dbReference>
<feature type="compositionally biased region" description="Acidic residues" evidence="1">
    <location>
        <begin position="558"/>
        <end position="567"/>
    </location>
</feature>
<dbReference type="PANTHER" id="PTHR12286:SF5">
    <property type="entry name" value="SACCHAROPINE DEHYDROGENASE-LIKE OXIDOREDUCTASE"/>
    <property type="match status" value="1"/>
</dbReference>
<dbReference type="GO" id="GO:0009247">
    <property type="term" value="P:glycolipid biosynthetic process"/>
    <property type="evidence" value="ECO:0007669"/>
    <property type="project" value="TreeGrafter"/>
</dbReference>
<name>A0A3N4IFW1_ASCIM</name>
<dbReference type="EMBL" id="ML119658">
    <property type="protein sequence ID" value="RPA84506.1"/>
    <property type="molecule type" value="Genomic_DNA"/>
</dbReference>
<sequence>MKRPEIVPFEDRPFDLVVFGATGFTGKLITRHLATHIPTSLTWAIAGRNPQKLQRVYDDLEDDCSIHRLPDILDFALHEPRSIIRSTKVVLSVVGPYTYHGEKFLQLCVEEGTCWVDLTGEIPWAKEMIERYGEQAKQTGSILIPSCGYESVPSDLGCLILSRHMGSRLGRVQAVFEDASGGVSGGSLSSIVAYFSQYDFSTEIGGPTGFLHNPYYLLPDHDTSSLPAQRTDPETQVIPPGTFYYNEPNQTQLHDAENGYIGTCGLTEATNRAVVFRTLGLQSHSLSNSPDPYHHESLSPYCQPTPPPTIQQDEFYGPDFNYREYFLMPPSAISSMAASLTSHILHNTIPYFFSFSAFRHTTSFFINKFFTESDELDGDYDDVSSNGSDIPRRKRKHTKKPAAPAAGSGGFRLRLVGKTANQPEEDPHFGYVTLRGSKSFGSEWSSTIAAETAVYLCMKLRGLDTGTTLSPYSPEDDILEGWEASSGDMIFGGCESGRQTPVSGLGIDMGLQGRRGRGGFWTPASLGVGIVRWLGKRGLNIETGWGRGERSEKREWSEGEDSGFGEC</sequence>
<dbReference type="GO" id="GO:0005739">
    <property type="term" value="C:mitochondrion"/>
    <property type="evidence" value="ECO:0007669"/>
    <property type="project" value="TreeGrafter"/>
</dbReference>
<dbReference type="Proteomes" id="UP000275078">
    <property type="component" value="Unassembled WGS sequence"/>
</dbReference>
<dbReference type="AlphaFoldDB" id="A0A3N4IFW1"/>
<dbReference type="PANTHER" id="PTHR12286">
    <property type="entry name" value="SACCHAROPINE DEHYDROGENASE-LIKE OXIDOREDUCTASE"/>
    <property type="match status" value="1"/>
</dbReference>